<dbReference type="SUPFAM" id="SSF161070">
    <property type="entry name" value="SNF-like"/>
    <property type="match status" value="1"/>
</dbReference>
<gene>
    <name evidence="7" type="ORF">HCAN_0225</name>
</gene>
<dbReference type="InterPro" id="IPR000175">
    <property type="entry name" value="Na/ntran_symport"/>
</dbReference>
<dbReference type="InterPro" id="IPR047218">
    <property type="entry name" value="YocR/YhdH-like"/>
</dbReference>
<dbReference type="GO" id="GO:0015293">
    <property type="term" value="F:symporter activity"/>
    <property type="evidence" value="ECO:0007669"/>
    <property type="project" value="UniProtKB-KW"/>
</dbReference>
<keyword evidence="4" id="KW-1133">Transmembrane helix</keyword>
<dbReference type="EMBL" id="CM000776">
    <property type="protein sequence ID" value="EES88945.1"/>
    <property type="molecule type" value="Genomic_DNA"/>
</dbReference>
<dbReference type="AlphaFoldDB" id="C5ZW26"/>
<evidence type="ECO:0000256" key="5">
    <source>
        <dbReference type="ARBA" id="ARBA00023136"/>
    </source>
</evidence>
<dbReference type="NCBIfam" id="NF037979">
    <property type="entry name" value="Na_transp"/>
    <property type="match status" value="1"/>
</dbReference>
<proteinExistence type="inferred from homology"/>
<sequence length="446" mass="49301">MNRFSKIGFILATAGSAIGLGGIWKFPYMAGQNGGGAFVLMFIVTFLVFGLSVFIVEMILGRASERDCFSTFETLAPKGHKYLKYGGIMVFTGLVIFSFYAVVLGWLMHYMVLSLIGLPKTLEATQNFWGNFISNQVGYQLLWHFVIIALCAYVLNQGIKKGIEKLNLILMPLLLIIFIGLLVYAICQDSFWASFSFLFAPDFSKLTPKVIVDAIGQAFFALSLGVGVILTYSNSLPKKGNFIRSALIIALLNFVFCIVAGLVIFTFIFGYGATPDSGPGLVFISLPLIFANMGLSGQIIAFLFFIALIFAGITSAVSMLEPLNTYLIDRFSFSRTKANLTTIGITYFLGVILLFSNIAIYQEDLSFFGKNLFGWFDYISASYMLPLAGVFLCIFVGWILPKSQVYAMCEGNLTGKIFQIWYFIIRYIAPIGIIVSMITLAIEGLK</sequence>
<dbReference type="PROSITE" id="PS00610">
    <property type="entry name" value="NA_NEUROTRAN_SYMP_1"/>
    <property type="match status" value="1"/>
</dbReference>
<keyword evidence="8" id="KW-1185">Reference proteome</keyword>
<keyword evidence="2 6" id="KW-0813">Transport</keyword>
<dbReference type="Pfam" id="PF00209">
    <property type="entry name" value="SNF"/>
    <property type="match status" value="2"/>
</dbReference>
<evidence type="ECO:0000256" key="1">
    <source>
        <dbReference type="ARBA" id="ARBA00004141"/>
    </source>
</evidence>
<dbReference type="CDD" id="cd10336">
    <property type="entry name" value="SLC6sbd_Tyt1-Like"/>
    <property type="match status" value="1"/>
</dbReference>
<dbReference type="HOGENOM" id="CLU_006855_3_4_7"/>
<evidence type="ECO:0000256" key="4">
    <source>
        <dbReference type="ARBA" id="ARBA00022989"/>
    </source>
</evidence>
<accession>C5ZW26</accession>
<reference evidence="7 8" key="1">
    <citation type="journal article" date="2009" name="J. Bacteriol.">
        <title>Genome sequence of the emerging pathogen Helicobacter canadensis.</title>
        <authorList>
            <person name="Loman N.J."/>
            <person name="Snyder L.A."/>
            <person name="Linton J.D."/>
            <person name="Langdon R."/>
            <person name="Lawson A.J."/>
            <person name="Weinstock G.M."/>
            <person name="Wren B.W."/>
            <person name="Pallen M.J."/>
        </authorList>
    </citation>
    <scope>NUCLEOTIDE SEQUENCE [LARGE SCALE GENOMIC DNA]</scope>
    <source>
        <strain evidence="7 8">MIT 98-5491</strain>
    </source>
</reference>
<dbReference type="OrthoDB" id="9762833at2"/>
<dbReference type="RefSeq" id="WP_006655938.1">
    <property type="nucleotide sequence ID" value="NZ_CM000776.2"/>
</dbReference>
<dbReference type="Proteomes" id="UP000007032">
    <property type="component" value="Chromosome"/>
</dbReference>
<dbReference type="PRINTS" id="PR00176">
    <property type="entry name" value="NANEUSMPORT"/>
</dbReference>
<evidence type="ECO:0000256" key="3">
    <source>
        <dbReference type="ARBA" id="ARBA00022692"/>
    </source>
</evidence>
<evidence type="ECO:0000313" key="7">
    <source>
        <dbReference type="EMBL" id="EES88945.1"/>
    </source>
</evidence>
<protein>
    <recommendedName>
        <fullName evidence="6">Transporter</fullName>
    </recommendedName>
</protein>
<keyword evidence="3 6" id="KW-0812">Transmembrane</keyword>
<dbReference type="PANTHER" id="PTHR42948">
    <property type="entry name" value="TRANSPORTER"/>
    <property type="match status" value="1"/>
</dbReference>
<keyword evidence="6" id="KW-0769">Symport</keyword>
<comment type="similarity">
    <text evidence="6">Belongs to the sodium:neurotransmitter symporter (SNF) (TC 2.A.22) family.</text>
</comment>
<name>C5ZW26_9HELI</name>
<comment type="subcellular location">
    <subcellularLocation>
        <location evidence="1">Membrane</location>
        <topology evidence="1">Multi-pass membrane protein</topology>
    </subcellularLocation>
</comment>
<evidence type="ECO:0000256" key="6">
    <source>
        <dbReference type="RuleBase" id="RU003732"/>
    </source>
</evidence>
<organism evidence="7 8">
    <name type="scientific">Helicobacter canadensis MIT 98-5491</name>
    <dbReference type="NCBI Taxonomy" id="537970"/>
    <lineage>
        <taxon>Bacteria</taxon>
        <taxon>Pseudomonadati</taxon>
        <taxon>Campylobacterota</taxon>
        <taxon>Epsilonproteobacteria</taxon>
        <taxon>Campylobacterales</taxon>
        <taxon>Helicobacteraceae</taxon>
        <taxon>Helicobacter</taxon>
    </lineage>
</organism>
<dbReference type="STRING" id="537970.HCAN_0225"/>
<dbReference type="InterPro" id="IPR037272">
    <property type="entry name" value="SNS_sf"/>
</dbReference>
<evidence type="ECO:0000256" key="2">
    <source>
        <dbReference type="ARBA" id="ARBA00022448"/>
    </source>
</evidence>
<dbReference type="PANTHER" id="PTHR42948:SF1">
    <property type="entry name" value="TRANSPORTER"/>
    <property type="match status" value="1"/>
</dbReference>
<dbReference type="PROSITE" id="PS50267">
    <property type="entry name" value="NA_NEUROTRAN_SYMP_3"/>
    <property type="match status" value="1"/>
</dbReference>
<dbReference type="eggNOG" id="COG0733">
    <property type="taxonomic scope" value="Bacteria"/>
</dbReference>
<keyword evidence="5" id="KW-0472">Membrane</keyword>
<evidence type="ECO:0000313" key="8">
    <source>
        <dbReference type="Proteomes" id="UP000007032"/>
    </source>
</evidence>
<dbReference type="GO" id="GO:0016020">
    <property type="term" value="C:membrane"/>
    <property type="evidence" value="ECO:0007669"/>
    <property type="project" value="UniProtKB-SubCell"/>
</dbReference>